<reference evidence="7 9" key="3">
    <citation type="submission" date="2019-07" db="EMBL/GenBank/DDBJ databases">
        <title>Criibacterium bergeronii gen. nov., sp. nov. isolated from human clinical samples.</title>
        <authorList>
            <person name="Maheux A.F."/>
            <person name="Boudreau D.K."/>
            <person name="Berube E."/>
            <person name="Brodeur S."/>
            <person name="Bernard K.A."/>
            <person name="Abed J.Y."/>
            <person name="Ducrey E."/>
            <person name="Guay E.F."/>
            <person name="Raymond F."/>
            <person name="Corbeil J."/>
            <person name="Domingo M.-C."/>
            <person name="Roy P.H."/>
            <person name="Boissinot M."/>
            <person name="Tocheva E.I."/>
            <person name="Omar R.F."/>
        </authorList>
    </citation>
    <scope>NUCLEOTIDE SEQUENCE [LARGE SCALE GENOMIC DNA]</scope>
    <source>
        <strain evidence="7 9">CCRI-24246</strain>
    </source>
</reference>
<sequence length="148" mass="16680">MSYKDDLLMKIATSNECDLVALQYQALIELTEDLKKSIDGKEYDSSDEILDKIRDIISNLMASLSTDEFSQKTKSIYLYINNQLTKQFIDKNTDKIDSIINIFSQLRDAWSSVGANFKSEINKNVTNLGTYGKKDINVQGSLGDFGKA</sequence>
<accession>A0A1C0AFZ1</accession>
<comment type="subcellular location">
    <subcellularLocation>
        <location evidence="1">Cytoplasm</location>
        <location evidence="1">Cytosol</location>
    </subcellularLocation>
</comment>
<dbReference type="EMBL" id="VJXW01000003">
    <property type="protein sequence ID" value="TRW27993.1"/>
    <property type="molecule type" value="Genomic_DNA"/>
</dbReference>
<protein>
    <submittedName>
        <fullName evidence="6">Flagellar protein FliS</fullName>
    </submittedName>
</protein>
<organism evidence="6 8">
    <name type="scientific">Criibacterium bergeronii</name>
    <dbReference type="NCBI Taxonomy" id="1871336"/>
    <lineage>
        <taxon>Bacteria</taxon>
        <taxon>Bacillati</taxon>
        <taxon>Bacillota</taxon>
        <taxon>Clostridia</taxon>
        <taxon>Peptostreptococcales</taxon>
        <taxon>Filifactoraceae</taxon>
        <taxon>Criibacterium</taxon>
    </lineage>
</organism>
<evidence type="ECO:0000256" key="3">
    <source>
        <dbReference type="ARBA" id="ARBA00022490"/>
    </source>
</evidence>
<gene>
    <name evidence="6" type="ORF">BBG48_005040</name>
    <name evidence="7" type="ORF">FL857_03080</name>
</gene>
<proteinExistence type="inferred from homology"/>
<dbReference type="InterPro" id="IPR036584">
    <property type="entry name" value="FliS_sf"/>
</dbReference>
<keyword evidence="3" id="KW-0963">Cytoplasm</keyword>
<reference evidence="6" key="2">
    <citation type="submission" date="2018-07" db="EMBL/GenBank/DDBJ databases">
        <authorList>
            <person name="Quirk P.G."/>
            <person name="Krulwich T.A."/>
        </authorList>
    </citation>
    <scope>NUCLEOTIDE SEQUENCE</scope>
    <source>
        <strain evidence="6">CCRI-22567</strain>
    </source>
</reference>
<dbReference type="GO" id="GO:0005829">
    <property type="term" value="C:cytosol"/>
    <property type="evidence" value="ECO:0007669"/>
    <property type="project" value="UniProtKB-SubCell"/>
</dbReference>
<evidence type="ECO:0000313" key="8">
    <source>
        <dbReference type="Proteomes" id="UP000093352"/>
    </source>
</evidence>
<comment type="caution">
    <text evidence="6">The sequence shown here is derived from an EMBL/GenBank/DDBJ whole genome shotgun (WGS) entry which is preliminary data.</text>
</comment>
<evidence type="ECO:0000313" key="7">
    <source>
        <dbReference type="EMBL" id="TRW27993.1"/>
    </source>
</evidence>
<dbReference type="Gene3D" id="1.20.120.340">
    <property type="entry name" value="Flagellar protein FliS"/>
    <property type="match status" value="1"/>
</dbReference>
<dbReference type="GO" id="GO:0071973">
    <property type="term" value="P:bacterial-type flagellum-dependent cell motility"/>
    <property type="evidence" value="ECO:0007669"/>
    <property type="project" value="TreeGrafter"/>
</dbReference>
<dbReference type="InterPro" id="IPR003713">
    <property type="entry name" value="FliS"/>
</dbReference>
<dbReference type="PANTHER" id="PTHR34773:SF1">
    <property type="entry name" value="FLAGELLAR SECRETION CHAPERONE FLIS"/>
    <property type="match status" value="1"/>
</dbReference>
<keyword evidence="6" id="KW-0966">Cell projection</keyword>
<evidence type="ECO:0000313" key="6">
    <source>
        <dbReference type="EMBL" id="RDY21483.1"/>
    </source>
</evidence>
<dbReference type="AlphaFoldDB" id="A0A1C0AFZ1"/>
<dbReference type="PANTHER" id="PTHR34773">
    <property type="entry name" value="FLAGELLAR SECRETION CHAPERONE FLIS"/>
    <property type="match status" value="1"/>
</dbReference>
<keyword evidence="6" id="KW-0282">Flagellum</keyword>
<keyword evidence="6" id="KW-0969">Cilium</keyword>
<dbReference type="OrthoDB" id="1767099at2"/>
<dbReference type="Pfam" id="PF02561">
    <property type="entry name" value="FliS"/>
    <property type="match status" value="1"/>
</dbReference>
<dbReference type="SUPFAM" id="SSF101116">
    <property type="entry name" value="Flagellar export chaperone FliS"/>
    <property type="match status" value="1"/>
</dbReference>
<dbReference type="GO" id="GO:0044780">
    <property type="term" value="P:bacterial-type flagellum assembly"/>
    <property type="evidence" value="ECO:0007669"/>
    <property type="project" value="InterPro"/>
</dbReference>
<dbReference type="EMBL" id="MBEW02000007">
    <property type="protein sequence ID" value="RDY21483.1"/>
    <property type="molecule type" value="Genomic_DNA"/>
</dbReference>
<dbReference type="Proteomes" id="UP000093352">
    <property type="component" value="Unassembled WGS sequence"/>
</dbReference>
<name>A0A1C0AFZ1_9FIRM</name>
<evidence type="ECO:0000313" key="9">
    <source>
        <dbReference type="Proteomes" id="UP000319424"/>
    </source>
</evidence>
<dbReference type="CDD" id="cd16098">
    <property type="entry name" value="FliS"/>
    <property type="match status" value="1"/>
</dbReference>
<dbReference type="RefSeq" id="WP_068913514.1">
    <property type="nucleotide sequence ID" value="NZ_MBEW02000007.1"/>
</dbReference>
<reference evidence="6 8" key="1">
    <citation type="journal article" date="2016" name="Genome Announc.">
        <title>Draft Genome Sequence of Criibacterium bergeronii gen. nov., sp. nov., Strain CCRI-22567T, Isolated from a Vaginal Sample from a Woman with Bacterial Vaginosis.</title>
        <authorList>
            <person name="Maheux A.F."/>
            <person name="Berube E."/>
            <person name="Boudreau D.K."/>
            <person name="Raymond F."/>
            <person name="Corbeil J."/>
            <person name="Roy P.H."/>
            <person name="Boissinot M."/>
            <person name="Omar R.F."/>
        </authorList>
    </citation>
    <scope>NUCLEOTIDE SEQUENCE [LARGE SCALE GENOMIC DNA]</scope>
    <source>
        <strain evidence="6 8">CCRI-22567</strain>
    </source>
</reference>
<dbReference type="STRING" id="1871336.BBG48_06230"/>
<comment type="similarity">
    <text evidence="2">Belongs to the FliS family.</text>
</comment>
<evidence type="ECO:0000256" key="1">
    <source>
        <dbReference type="ARBA" id="ARBA00004514"/>
    </source>
</evidence>
<evidence type="ECO:0000256" key="2">
    <source>
        <dbReference type="ARBA" id="ARBA00008787"/>
    </source>
</evidence>
<evidence type="ECO:0000256" key="4">
    <source>
        <dbReference type="ARBA" id="ARBA00022795"/>
    </source>
</evidence>
<dbReference type="Proteomes" id="UP000319424">
    <property type="component" value="Unassembled WGS sequence"/>
</dbReference>
<keyword evidence="4" id="KW-1005">Bacterial flagellum biogenesis</keyword>
<evidence type="ECO:0000256" key="5">
    <source>
        <dbReference type="ARBA" id="ARBA00023186"/>
    </source>
</evidence>
<keyword evidence="8" id="KW-1185">Reference proteome</keyword>
<keyword evidence="5" id="KW-0143">Chaperone</keyword>